<protein>
    <submittedName>
        <fullName evidence="1">Uncharacterized protein</fullName>
    </submittedName>
</protein>
<accession>A0A1G2D4H3</accession>
<comment type="caution">
    <text evidence="1">The sequence shown here is derived from an EMBL/GenBank/DDBJ whole genome shotgun (WGS) entry which is preliminary data.</text>
</comment>
<dbReference type="AlphaFoldDB" id="A0A1G2D4H3"/>
<gene>
    <name evidence="1" type="ORF">A3D65_03005</name>
</gene>
<organism evidence="1 2">
    <name type="scientific">Candidatus Lloydbacteria bacterium RIFCSPHIGHO2_02_FULL_50_13</name>
    <dbReference type="NCBI Taxonomy" id="1798661"/>
    <lineage>
        <taxon>Bacteria</taxon>
        <taxon>Candidatus Lloydiibacteriota</taxon>
    </lineage>
</organism>
<name>A0A1G2D4H3_9BACT</name>
<evidence type="ECO:0000313" key="1">
    <source>
        <dbReference type="EMBL" id="OGZ08493.1"/>
    </source>
</evidence>
<proteinExistence type="predicted"/>
<evidence type="ECO:0000313" key="2">
    <source>
        <dbReference type="Proteomes" id="UP000177996"/>
    </source>
</evidence>
<dbReference type="Proteomes" id="UP000177996">
    <property type="component" value="Unassembled WGS sequence"/>
</dbReference>
<dbReference type="EMBL" id="MHLL01000033">
    <property type="protein sequence ID" value="OGZ08493.1"/>
    <property type="molecule type" value="Genomic_DNA"/>
</dbReference>
<sequence>MAKWVIVLSLIGGLVILFFFQKELKTTAVDQSVTAISSPDTVTMVHGFKDGIHRYAGEITLPHSCFSTAIDARRDPKRPLRVVLTILTVDQITGGLNFCFKLPTKYPFETIVEAPTDVTPTLSVDGKEFPVRIIEAPWHDPRGTILNLENIP</sequence>
<reference evidence="1 2" key="1">
    <citation type="journal article" date="2016" name="Nat. Commun.">
        <title>Thousands of microbial genomes shed light on interconnected biogeochemical processes in an aquifer system.</title>
        <authorList>
            <person name="Anantharaman K."/>
            <person name="Brown C.T."/>
            <person name="Hug L.A."/>
            <person name="Sharon I."/>
            <person name="Castelle C.J."/>
            <person name="Probst A.J."/>
            <person name="Thomas B.C."/>
            <person name="Singh A."/>
            <person name="Wilkins M.J."/>
            <person name="Karaoz U."/>
            <person name="Brodie E.L."/>
            <person name="Williams K.H."/>
            <person name="Hubbard S.S."/>
            <person name="Banfield J.F."/>
        </authorList>
    </citation>
    <scope>NUCLEOTIDE SEQUENCE [LARGE SCALE GENOMIC DNA]</scope>
</reference>
<dbReference type="STRING" id="1798661.A3D65_03005"/>